<dbReference type="InterPro" id="IPR011009">
    <property type="entry name" value="Kinase-like_dom_sf"/>
</dbReference>
<comment type="catalytic activity">
    <reaction evidence="10">
        <text>L-threonyl-[protein] + ATP = O-phospho-L-threonyl-[protein] + ADP + H(+)</text>
        <dbReference type="Rhea" id="RHEA:46608"/>
        <dbReference type="Rhea" id="RHEA-COMP:11060"/>
        <dbReference type="Rhea" id="RHEA-COMP:11605"/>
        <dbReference type="ChEBI" id="CHEBI:15378"/>
        <dbReference type="ChEBI" id="CHEBI:30013"/>
        <dbReference type="ChEBI" id="CHEBI:30616"/>
        <dbReference type="ChEBI" id="CHEBI:61977"/>
        <dbReference type="ChEBI" id="CHEBI:456216"/>
        <dbReference type="EC" id="2.7.11.1"/>
    </reaction>
</comment>
<dbReference type="GO" id="GO:0005524">
    <property type="term" value="F:ATP binding"/>
    <property type="evidence" value="ECO:0007669"/>
    <property type="project" value="UniProtKB-KW"/>
</dbReference>
<name>A0A7J7NZM3_9MAGN</name>
<dbReference type="SUPFAM" id="SSF56112">
    <property type="entry name" value="Protein kinase-like (PK-like)"/>
    <property type="match status" value="1"/>
</dbReference>
<keyword evidence="3" id="KW-0808">Transferase</keyword>
<dbReference type="Pfam" id="PF07714">
    <property type="entry name" value="PK_Tyr_Ser-Thr"/>
    <property type="match status" value="1"/>
</dbReference>
<evidence type="ECO:0000256" key="3">
    <source>
        <dbReference type="ARBA" id="ARBA00022679"/>
    </source>
</evidence>
<keyword evidence="14" id="KW-1185">Reference proteome</keyword>
<feature type="domain" description="Protein kinase" evidence="12">
    <location>
        <begin position="23"/>
        <end position="115"/>
    </location>
</feature>
<dbReference type="EC" id="2.7.11.1" evidence="1"/>
<dbReference type="PROSITE" id="PS50011">
    <property type="entry name" value="PROTEIN_KINASE_DOM"/>
    <property type="match status" value="1"/>
</dbReference>
<dbReference type="Proteomes" id="UP000541444">
    <property type="component" value="Unassembled WGS sequence"/>
</dbReference>
<dbReference type="Gene3D" id="3.30.200.20">
    <property type="entry name" value="Phosphorylase Kinase, domain 1"/>
    <property type="match status" value="1"/>
</dbReference>
<evidence type="ECO:0000259" key="12">
    <source>
        <dbReference type="PROSITE" id="PS50011"/>
    </source>
</evidence>
<reference evidence="13 14" key="1">
    <citation type="journal article" date="2020" name="IScience">
        <title>Genome Sequencing of the Endangered Kingdonia uniflora (Circaeasteraceae, Ranunculales) Reveals Potential Mechanisms of Evolutionary Specialization.</title>
        <authorList>
            <person name="Sun Y."/>
            <person name="Deng T."/>
            <person name="Zhang A."/>
            <person name="Moore M.J."/>
            <person name="Landis J.B."/>
            <person name="Lin N."/>
            <person name="Zhang H."/>
            <person name="Zhang X."/>
            <person name="Huang J."/>
            <person name="Zhang X."/>
            <person name="Sun H."/>
            <person name="Wang H."/>
        </authorList>
    </citation>
    <scope>NUCLEOTIDE SEQUENCE [LARGE SCALE GENOMIC DNA]</scope>
    <source>
        <strain evidence="13">TB1705</strain>
        <tissue evidence="13">Leaf</tissue>
    </source>
</reference>
<proteinExistence type="predicted"/>
<keyword evidence="5" id="KW-0547">Nucleotide-binding</keyword>
<keyword evidence="6" id="KW-0418">Kinase</keyword>
<dbReference type="InterPro" id="IPR001245">
    <property type="entry name" value="Ser-Thr/Tyr_kinase_cat_dom"/>
</dbReference>
<evidence type="ECO:0000313" key="13">
    <source>
        <dbReference type="EMBL" id="KAF6172639.1"/>
    </source>
</evidence>
<evidence type="ECO:0000256" key="9">
    <source>
        <dbReference type="ARBA" id="ARBA00023180"/>
    </source>
</evidence>
<evidence type="ECO:0000256" key="5">
    <source>
        <dbReference type="ARBA" id="ARBA00022741"/>
    </source>
</evidence>
<keyword evidence="8" id="KW-1015">Disulfide bond</keyword>
<keyword evidence="2" id="KW-0723">Serine/threonine-protein kinase</keyword>
<dbReference type="PANTHER" id="PTHR27002">
    <property type="entry name" value="RECEPTOR-LIKE SERINE/THREONINE-PROTEIN KINASE SD1-8"/>
    <property type="match status" value="1"/>
</dbReference>
<evidence type="ECO:0000313" key="14">
    <source>
        <dbReference type="Proteomes" id="UP000541444"/>
    </source>
</evidence>
<comment type="catalytic activity">
    <reaction evidence="11">
        <text>L-seryl-[protein] + ATP = O-phospho-L-seryl-[protein] + ADP + H(+)</text>
        <dbReference type="Rhea" id="RHEA:17989"/>
        <dbReference type="Rhea" id="RHEA-COMP:9863"/>
        <dbReference type="Rhea" id="RHEA-COMP:11604"/>
        <dbReference type="ChEBI" id="CHEBI:15378"/>
        <dbReference type="ChEBI" id="CHEBI:29999"/>
        <dbReference type="ChEBI" id="CHEBI:30616"/>
        <dbReference type="ChEBI" id="CHEBI:83421"/>
        <dbReference type="ChEBI" id="CHEBI:456216"/>
        <dbReference type="EC" id="2.7.11.1"/>
    </reaction>
</comment>
<dbReference type="GO" id="GO:0005886">
    <property type="term" value="C:plasma membrane"/>
    <property type="evidence" value="ECO:0007669"/>
    <property type="project" value="TreeGrafter"/>
</dbReference>
<evidence type="ECO:0000256" key="10">
    <source>
        <dbReference type="ARBA" id="ARBA00047899"/>
    </source>
</evidence>
<keyword evidence="9" id="KW-0325">Glycoprotein</keyword>
<protein>
    <recommendedName>
        <fullName evidence="1">non-specific serine/threonine protein kinase</fullName>
        <ecNumber evidence="1">2.7.11.1</ecNumber>
    </recommendedName>
</protein>
<gene>
    <name evidence="13" type="ORF">GIB67_041962</name>
</gene>
<accession>A0A7J7NZM3</accession>
<keyword evidence="4" id="KW-0732">Signal</keyword>
<evidence type="ECO:0000256" key="11">
    <source>
        <dbReference type="ARBA" id="ARBA00048679"/>
    </source>
</evidence>
<dbReference type="InterPro" id="IPR000719">
    <property type="entry name" value="Prot_kinase_dom"/>
</dbReference>
<dbReference type="OrthoDB" id="8891264at2759"/>
<sequence length="115" mass="13289">MLRANPELPIFNFEKLVIATDNFSVDNKLGRGGFGSEYKGKFHDGQEIAVKRLSKRSGQGSEEFMNEVVVISKLQHRNLVRLVGSYIEVEEKMLVYEYLPKAWIHSFLIQRNNPF</sequence>
<dbReference type="FunFam" id="3.30.200.20:FF:000195">
    <property type="entry name" value="G-type lectin S-receptor-like serine/threonine-protein kinase"/>
    <property type="match status" value="1"/>
</dbReference>
<evidence type="ECO:0000256" key="6">
    <source>
        <dbReference type="ARBA" id="ARBA00022777"/>
    </source>
</evidence>
<dbReference type="EMBL" id="JACGCM010000412">
    <property type="protein sequence ID" value="KAF6172639.1"/>
    <property type="molecule type" value="Genomic_DNA"/>
</dbReference>
<evidence type="ECO:0000256" key="4">
    <source>
        <dbReference type="ARBA" id="ARBA00022729"/>
    </source>
</evidence>
<dbReference type="PANTHER" id="PTHR27002:SF1082">
    <property type="entry name" value="OS06G0693000 PROTEIN"/>
    <property type="match status" value="1"/>
</dbReference>
<evidence type="ECO:0000256" key="2">
    <source>
        <dbReference type="ARBA" id="ARBA00022527"/>
    </source>
</evidence>
<evidence type="ECO:0000256" key="8">
    <source>
        <dbReference type="ARBA" id="ARBA00023157"/>
    </source>
</evidence>
<evidence type="ECO:0000256" key="7">
    <source>
        <dbReference type="ARBA" id="ARBA00022840"/>
    </source>
</evidence>
<dbReference type="GO" id="GO:0004674">
    <property type="term" value="F:protein serine/threonine kinase activity"/>
    <property type="evidence" value="ECO:0007669"/>
    <property type="project" value="UniProtKB-KW"/>
</dbReference>
<keyword evidence="7" id="KW-0067">ATP-binding</keyword>
<comment type="caution">
    <text evidence="13">The sequence shown here is derived from an EMBL/GenBank/DDBJ whole genome shotgun (WGS) entry which is preliminary data.</text>
</comment>
<dbReference type="AlphaFoldDB" id="A0A7J7NZM3"/>
<evidence type="ECO:0000256" key="1">
    <source>
        <dbReference type="ARBA" id="ARBA00012513"/>
    </source>
</evidence>
<organism evidence="13 14">
    <name type="scientific">Kingdonia uniflora</name>
    <dbReference type="NCBI Taxonomy" id="39325"/>
    <lineage>
        <taxon>Eukaryota</taxon>
        <taxon>Viridiplantae</taxon>
        <taxon>Streptophyta</taxon>
        <taxon>Embryophyta</taxon>
        <taxon>Tracheophyta</taxon>
        <taxon>Spermatophyta</taxon>
        <taxon>Magnoliopsida</taxon>
        <taxon>Ranunculales</taxon>
        <taxon>Circaeasteraceae</taxon>
        <taxon>Kingdonia</taxon>
    </lineage>
</organism>